<dbReference type="Gene3D" id="3.30.565.10">
    <property type="entry name" value="Histidine kinase-like ATPase, C-terminal domain"/>
    <property type="match status" value="1"/>
</dbReference>
<dbReference type="Pfam" id="PF02518">
    <property type="entry name" value="HATPase_c"/>
    <property type="match status" value="1"/>
</dbReference>
<evidence type="ECO:0000256" key="8">
    <source>
        <dbReference type="SAM" id="Phobius"/>
    </source>
</evidence>
<dbReference type="AlphaFoldDB" id="A0A7K1SZU5"/>
<dbReference type="InterPro" id="IPR004358">
    <property type="entry name" value="Sig_transdc_His_kin-like_C"/>
</dbReference>
<dbReference type="InterPro" id="IPR036097">
    <property type="entry name" value="HisK_dim/P_sf"/>
</dbReference>
<dbReference type="InterPro" id="IPR005467">
    <property type="entry name" value="His_kinase_dom"/>
</dbReference>
<evidence type="ECO:0000313" key="11">
    <source>
        <dbReference type="Proteomes" id="UP000462014"/>
    </source>
</evidence>
<keyword evidence="8" id="KW-1133">Transmembrane helix</keyword>
<reference evidence="10 11" key="1">
    <citation type="submission" date="2019-12" db="EMBL/GenBank/DDBJ databases">
        <title>Mucilaginibacter sp. HMF7410 genome sequencing and assembly.</title>
        <authorList>
            <person name="Kang H."/>
            <person name="Cha I."/>
            <person name="Kim H."/>
            <person name="Joh K."/>
        </authorList>
    </citation>
    <scope>NUCLEOTIDE SEQUENCE [LARGE SCALE GENOMIC DNA]</scope>
    <source>
        <strain evidence="10 11">HMF7410</strain>
    </source>
</reference>
<dbReference type="Proteomes" id="UP000462014">
    <property type="component" value="Unassembled WGS sequence"/>
</dbReference>
<name>A0A7K1SZU5_9SPHI</name>
<evidence type="ECO:0000259" key="9">
    <source>
        <dbReference type="PROSITE" id="PS50109"/>
    </source>
</evidence>
<keyword evidence="8" id="KW-0472">Membrane</keyword>
<dbReference type="FunFam" id="3.30.565.10:FF:000006">
    <property type="entry name" value="Sensor histidine kinase WalK"/>
    <property type="match status" value="1"/>
</dbReference>
<dbReference type="InterPro" id="IPR003594">
    <property type="entry name" value="HATPase_dom"/>
</dbReference>
<dbReference type="InterPro" id="IPR050736">
    <property type="entry name" value="Sensor_HK_Regulatory"/>
</dbReference>
<dbReference type="EMBL" id="WPIK01000014">
    <property type="protein sequence ID" value="MVN22823.1"/>
    <property type="molecule type" value="Genomic_DNA"/>
</dbReference>
<dbReference type="InterPro" id="IPR003661">
    <property type="entry name" value="HisK_dim/P_dom"/>
</dbReference>
<dbReference type="InterPro" id="IPR036890">
    <property type="entry name" value="HATPase_C_sf"/>
</dbReference>
<dbReference type="GO" id="GO:0000155">
    <property type="term" value="F:phosphorelay sensor kinase activity"/>
    <property type="evidence" value="ECO:0007669"/>
    <property type="project" value="InterPro"/>
</dbReference>
<dbReference type="SUPFAM" id="SSF47384">
    <property type="entry name" value="Homodimeric domain of signal transducing histidine kinase"/>
    <property type="match status" value="1"/>
</dbReference>
<evidence type="ECO:0000256" key="2">
    <source>
        <dbReference type="ARBA" id="ARBA00012438"/>
    </source>
</evidence>
<keyword evidence="6" id="KW-0902">Two-component regulatory system</keyword>
<comment type="catalytic activity">
    <reaction evidence="1">
        <text>ATP + protein L-histidine = ADP + protein N-phospho-L-histidine.</text>
        <dbReference type="EC" id="2.7.13.3"/>
    </reaction>
</comment>
<organism evidence="10 11">
    <name type="scientific">Mucilaginibacter arboris</name>
    <dbReference type="NCBI Taxonomy" id="2682090"/>
    <lineage>
        <taxon>Bacteria</taxon>
        <taxon>Pseudomonadati</taxon>
        <taxon>Bacteroidota</taxon>
        <taxon>Sphingobacteriia</taxon>
        <taxon>Sphingobacteriales</taxon>
        <taxon>Sphingobacteriaceae</taxon>
        <taxon>Mucilaginibacter</taxon>
    </lineage>
</organism>
<feature type="domain" description="Histidine kinase" evidence="9">
    <location>
        <begin position="394"/>
        <end position="612"/>
    </location>
</feature>
<evidence type="ECO:0000256" key="5">
    <source>
        <dbReference type="ARBA" id="ARBA00022777"/>
    </source>
</evidence>
<dbReference type="EC" id="2.7.13.3" evidence="2"/>
<comment type="caution">
    <text evidence="10">The sequence shown here is derived from an EMBL/GenBank/DDBJ whole genome shotgun (WGS) entry which is preliminary data.</text>
</comment>
<dbReference type="PANTHER" id="PTHR43711:SF26">
    <property type="entry name" value="SENSOR HISTIDINE KINASE RCSC"/>
    <property type="match status" value="1"/>
</dbReference>
<dbReference type="PRINTS" id="PR00344">
    <property type="entry name" value="BCTRLSENSOR"/>
</dbReference>
<keyword evidence="4" id="KW-0808">Transferase</keyword>
<feature type="coiled-coil region" evidence="7">
    <location>
        <begin position="88"/>
        <end position="132"/>
    </location>
</feature>
<dbReference type="Pfam" id="PF00512">
    <property type="entry name" value="HisKA"/>
    <property type="match status" value="1"/>
</dbReference>
<dbReference type="CDD" id="cd00075">
    <property type="entry name" value="HATPase"/>
    <property type="match status" value="1"/>
</dbReference>
<dbReference type="SMART" id="SM00388">
    <property type="entry name" value="HisKA"/>
    <property type="match status" value="1"/>
</dbReference>
<dbReference type="PROSITE" id="PS50109">
    <property type="entry name" value="HIS_KIN"/>
    <property type="match status" value="1"/>
</dbReference>
<dbReference type="CDD" id="cd00082">
    <property type="entry name" value="HisKA"/>
    <property type="match status" value="1"/>
</dbReference>
<sequence>MMKTKRISLIIGLMGLALMGVMAMQFYFLIQSYRLQSELFDRSVSEALSSVVGKIEKKDAINFMERMKPSIKRISYPDKSKKHSHYIYNRLSDNFQDFNIEKQKLQNLHPEIERKQRRIASLKDSLKNLFEQSNPEDILSYQQVHVEEYMDEAGQIHGQITQINSPKLTAQLRRQLQPHLQKFDTARYVYNDPQIGPTVVSVPTINPLWLKEQQRLKKEQTFKHIKKLLEDSVHLMKAKLLTPQKMNVIEQVAEEYQKADEPLGSRIDQLELDSLLRFELQNKGIFLPFSYEITTASHDSLIYSNAENFNGEKPKFILASSYHTPIFTKEVVNDPGMLNISFPEKNRLILNRMTGIMGISGGLLLVLISCCAYTILLIFRQKKISEMKTEFINNMTHEFKTPVSTIMIASEALKDEEIMQDKSRVSRLAGIIYDENIRLGSHIERVLNIARIEQDDFKLDIKEIDVNEQIIAVVDSMALKIQKHAATVQLDLNASPAIIQADELHFTNVLYNLIDNAIKYSNEQPEIRISTKSTDNQLFIFVADKGIGMNRDQQAKIFEQFYRIPTGNLHDVKGFGLGLSYVNTIVKRLNGSISVRSEKDKGSVFELKFPLA</sequence>
<proteinExistence type="predicted"/>
<keyword evidence="8" id="KW-0812">Transmembrane</keyword>
<keyword evidence="5" id="KW-0418">Kinase</keyword>
<evidence type="ECO:0000256" key="7">
    <source>
        <dbReference type="SAM" id="Coils"/>
    </source>
</evidence>
<accession>A0A7K1SZU5</accession>
<protein>
    <recommendedName>
        <fullName evidence="2">histidine kinase</fullName>
        <ecNumber evidence="2">2.7.13.3</ecNumber>
    </recommendedName>
</protein>
<feature type="transmembrane region" description="Helical" evidence="8">
    <location>
        <begin position="355"/>
        <end position="379"/>
    </location>
</feature>
<evidence type="ECO:0000256" key="1">
    <source>
        <dbReference type="ARBA" id="ARBA00000085"/>
    </source>
</evidence>
<evidence type="ECO:0000313" key="10">
    <source>
        <dbReference type="EMBL" id="MVN22823.1"/>
    </source>
</evidence>
<dbReference type="PANTHER" id="PTHR43711">
    <property type="entry name" value="TWO-COMPONENT HISTIDINE KINASE"/>
    <property type="match status" value="1"/>
</dbReference>
<evidence type="ECO:0000256" key="4">
    <source>
        <dbReference type="ARBA" id="ARBA00022679"/>
    </source>
</evidence>
<keyword evidence="7" id="KW-0175">Coiled coil</keyword>
<evidence type="ECO:0000256" key="6">
    <source>
        <dbReference type="ARBA" id="ARBA00023012"/>
    </source>
</evidence>
<keyword evidence="11" id="KW-1185">Reference proteome</keyword>
<dbReference type="RefSeq" id="WP_157568453.1">
    <property type="nucleotide sequence ID" value="NZ_WPIK01000014.1"/>
</dbReference>
<dbReference type="Gene3D" id="1.10.287.130">
    <property type="match status" value="1"/>
</dbReference>
<dbReference type="SUPFAM" id="SSF55874">
    <property type="entry name" value="ATPase domain of HSP90 chaperone/DNA topoisomerase II/histidine kinase"/>
    <property type="match status" value="1"/>
</dbReference>
<gene>
    <name evidence="10" type="ORF">GO621_14945</name>
</gene>
<evidence type="ECO:0000256" key="3">
    <source>
        <dbReference type="ARBA" id="ARBA00022553"/>
    </source>
</evidence>
<keyword evidence="3" id="KW-0597">Phosphoprotein</keyword>
<dbReference type="SMART" id="SM00387">
    <property type="entry name" value="HATPase_c"/>
    <property type="match status" value="1"/>
</dbReference>